<dbReference type="InterPro" id="IPR036688">
    <property type="entry name" value="MoeA_C_domain_IV_sf"/>
</dbReference>
<sequence>MSLISIEEALDRLLKDVKPTASESLPLLEAGERVLAQDVAATRTQPPFSASAMDGYAVKAADTTDPERALKVIGEVAAGHNFDGTLQDGEALRIFTGAPVPAGADAILMQENARRDGDSLFCQESVTVGKFIRPAGLDFQEGQILLKAGAPLGFRELSLAGAMNHASLPVRKKPVVAILANGDELVEPGQTPGPNQIIASNQVGIAEFVKNCGGIPMMLGIAPDQPEEITARVKQTIKAKADVLVTLGGASVGDHDLIQDVLGAEGMELGFWRIAMRPGKPLMAGALGQMKVLGLPGNPVSSLVCALLFLGPLLDKMLGRSVPLANQGVTKATLTADLPANDLRQDYLRASLSTDAQGNLTTEPFDKQDSSMLALLTKADALIVRPPHAPAASAGEKVELLKLR</sequence>
<dbReference type="EMBL" id="FPBD01000004">
    <property type="protein sequence ID" value="SFT90912.1"/>
    <property type="molecule type" value="Genomic_DNA"/>
</dbReference>
<evidence type="ECO:0000256" key="9">
    <source>
        <dbReference type="ARBA" id="ARBA00023150"/>
    </source>
</evidence>
<reference evidence="14" key="1">
    <citation type="submission" date="2016-10" db="EMBL/GenBank/DDBJ databases">
        <authorList>
            <person name="Varghese N."/>
            <person name="Submissions S."/>
        </authorList>
    </citation>
    <scope>NUCLEOTIDE SEQUENCE [LARGE SCALE GENOMIC DNA]</scope>
    <source>
        <strain evidence="14">DSM 17465</strain>
    </source>
</reference>
<dbReference type="GO" id="GO:0061599">
    <property type="term" value="F:molybdopterin molybdotransferase activity"/>
    <property type="evidence" value="ECO:0007669"/>
    <property type="project" value="UniProtKB-UniRule"/>
</dbReference>
<evidence type="ECO:0000313" key="13">
    <source>
        <dbReference type="EMBL" id="SFT90912.1"/>
    </source>
</evidence>
<dbReference type="PANTHER" id="PTHR10192:SF5">
    <property type="entry name" value="GEPHYRIN"/>
    <property type="match status" value="1"/>
</dbReference>
<evidence type="ECO:0000256" key="6">
    <source>
        <dbReference type="ARBA" id="ARBA00022679"/>
    </source>
</evidence>
<evidence type="ECO:0000256" key="10">
    <source>
        <dbReference type="ARBA" id="ARBA00047317"/>
    </source>
</evidence>
<keyword evidence="9 11" id="KW-0501">Molybdenum cofactor biosynthesis</keyword>
<dbReference type="EC" id="2.10.1.1" evidence="11"/>
<comment type="similarity">
    <text evidence="4 11">Belongs to the MoeA family.</text>
</comment>
<dbReference type="FunFam" id="2.170.190.11:FF:000001">
    <property type="entry name" value="Molybdopterin molybdenumtransferase"/>
    <property type="match status" value="1"/>
</dbReference>
<dbReference type="Gene3D" id="2.170.190.11">
    <property type="entry name" value="Molybdopterin biosynthesis moea protein, domain 3"/>
    <property type="match status" value="1"/>
</dbReference>
<keyword evidence="5 11" id="KW-0500">Molybdenum</keyword>
<dbReference type="InterPro" id="IPR005111">
    <property type="entry name" value="MoeA_C_domain_IV"/>
</dbReference>
<dbReference type="CDD" id="cd00887">
    <property type="entry name" value="MoeA"/>
    <property type="match status" value="1"/>
</dbReference>
<evidence type="ECO:0000313" key="14">
    <source>
        <dbReference type="Proteomes" id="UP000183371"/>
    </source>
</evidence>
<evidence type="ECO:0000256" key="5">
    <source>
        <dbReference type="ARBA" id="ARBA00022505"/>
    </source>
</evidence>
<evidence type="ECO:0000256" key="1">
    <source>
        <dbReference type="ARBA" id="ARBA00001946"/>
    </source>
</evidence>
<dbReference type="Pfam" id="PF03454">
    <property type="entry name" value="MoeA_C"/>
    <property type="match status" value="1"/>
</dbReference>
<dbReference type="InterPro" id="IPR001453">
    <property type="entry name" value="MoaB/Mog_dom"/>
</dbReference>
<dbReference type="NCBIfam" id="NF045515">
    <property type="entry name" value="Glp_gephyrin"/>
    <property type="match status" value="1"/>
</dbReference>
<keyword evidence="14" id="KW-1185">Reference proteome</keyword>
<dbReference type="UniPathway" id="UPA00344"/>
<dbReference type="SUPFAM" id="SSF53218">
    <property type="entry name" value="Molybdenum cofactor biosynthesis proteins"/>
    <property type="match status" value="1"/>
</dbReference>
<evidence type="ECO:0000256" key="4">
    <source>
        <dbReference type="ARBA" id="ARBA00010763"/>
    </source>
</evidence>
<dbReference type="PANTHER" id="PTHR10192">
    <property type="entry name" value="MOLYBDOPTERIN BIOSYNTHESIS PROTEIN"/>
    <property type="match status" value="1"/>
</dbReference>
<accession>A0A1I7BUS3</accession>
<keyword evidence="7 11" id="KW-0479">Metal-binding</keyword>
<dbReference type="RefSeq" id="WP_054785297.1">
    <property type="nucleotide sequence ID" value="NZ_FPBD01000004.1"/>
</dbReference>
<evidence type="ECO:0000256" key="2">
    <source>
        <dbReference type="ARBA" id="ARBA00002901"/>
    </source>
</evidence>
<evidence type="ECO:0000256" key="7">
    <source>
        <dbReference type="ARBA" id="ARBA00022723"/>
    </source>
</evidence>
<dbReference type="InterPro" id="IPR038987">
    <property type="entry name" value="MoeA-like"/>
</dbReference>
<gene>
    <name evidence="13" type="ORF">SAMN05444141_104358</name>
</gene>
<evidence type="ECO:0000256" key="11">
    <source>
        <dbReference type="RuleBase" id="RU365090"/>
    </source>
</evidence>
<keyword evidence="8 11" id="KW-0460">Magnesium</keyword>
<dbReference type="SMART" id="SM00852">
    <property type="entry name" value="MoCF_biosynth"/>
    <property type="match status" value="1"/>
</dbReference>
<comment type="catalytic activity">
    <reaction evidence="10">
        <text>adenylyl-molybdopterin + molybdate = Mo-molybdopterin + AMP + H(+)</text>
        <dbReference type="Rhea" id="RHEA:35047"/>
        <dbReference type="ChEBI" id="CHEBI:15378"/>
        <dbReference type="ChEBI" id="CHEBI:36264"/>
        <dbReference type="ChEBI" id="CHEBI:62727"/>
        <dbReference type="ChEBI" id="CHEBI:71302"/>
        <dbReference type="ChEBI" id="CHEBI:456215"/>
        <dbReference type="EC" id="2.10.1.1"/>
    </reaction>
</comment>
<organism evidence="13 14">
    <name type="scientific">Pseudovibrio denitrificans</name>
    <dbReference type="NCBI Taxonomy" id="258256"/>
    <lineage>
        <taxon>Bacteria</taxon>
        <taxon>Pseudomonadati</taxon>
        <taxon>Pseudomonadota</taxon>
        <taxon>Alphaproteobacteria</taxon>
        <taxon>Hyphomicrobiales</taxon>
        <taxon>Stappiaceae</taxon>
        <taxon>Pseudovibrio</taxon>
    </lineage>
</organism>
<dbReference type="Proteomes" id="UP000183371">
    <property type="component" value="Unassembled WGS sequence"/>
</dbReference>
<dbReference type="Pfam" id="PF03453">
    <property type="entry name" value="MoeA_N"/>
    <property type="match status" value="1"/>
</dbReference>
<evidence type="ECO:0000259" key="12">
    <source>
        <dbReference type="SMART" id="SM00852"/>
    </source>
</evidence>
<comment type="function">
    <text evidence="2 11">Catalyzes the insertion of molybdate into adenylated molybdopterin with the concomitant release of AMP.</text>
</comment>
<evidence type="ECO:0000256" key="3">
    <source>
        <dbReference type="ARBA" id="ARBA00005046"/>
    </source>
</evidence>
<dbReference type="FunFam" id="3.40.980.10:FF:000004">
    <property type="entry name" value="Molybdopterin molybdenumtransferase"/>
    <property type="match status" value="1"/>
</dbReference>
<evidence type="ECO:0000256" key="8">
    <source>
        <dbReference type="ARBA" id="ARBA00022842"/>
    </source>
</evidence>
<dbReference type="Pfam" id="PF00994">
    <property type="entry name" value="MoCF_biosynth"/>
    <property type="match status" value="1"/>
</dbReference>
<dbReference type="GO" id="GO:0005829">
    <property type="term" value="C:cytosol"/>
    <property type="evidence" value="ECO:0007669"/>
    <property type="project" value="TreeGrafter"/>
</dbReference>
<proteinExistence type="inferred from homology"/>
<dbReference type="InterPro" id="IPR036425">
    <property type="entry name" value="MoaB/Mog-like_dom_sf"/>
</dbReference>
<keyword evidence="6 11" id="KW-0808">Transferase</keyword>
<dbReference type="SUPFAM" id="SSF63882">
    <property type="entry name" value="MoeA N-terminal region -like"/>
    <property type="match status" value="1"/>
</dbReference>
<comment type="cofactor">
    <cofactor evidence="1 11">
        <name>Mg(2+)</name>
        <dbReference type="ChEBI" id="CHEBI:18420"/>
    </cofactor>
</comment>
<feature type="domain" description="MoaB/Mog" evidence="12">
    <location>
        <begin position="177"/>
        <end position="316"/>
    </location>
</feature>
<dbReference type="InterPro" id="IPR036135">
    <property type="entry name" value="MoeA_linker/N_sf"/>
</dbReference>
<dbReference type="SUPFAM" id="SSF63867">
    <property type="entry name" value="MoeA C-terminal domain-like"/>
    <property type="match status" value="1"/>
</dbReference>
<protein>
    <recommendedName>
        <fullName evidence="11">Molybdopterin molybdenumtransferase</fullName>
        <ecNumber evidence="11">2.10.1.1</ecNumber>
    </recommendedName>
</protein>
<name>A0A1I7BUS3_9HYPH</name>
<dbReference type="GO" id="GO:0046872">
    <property type="term" value="F:metal ion binding"/>
    <property type="evidence" value="ECO:0007669"/>
    <property type="project" value="UniProtKB-UniRule"/>
</dbReference>
<comment type="pathway">
    <text evidence="3 11">Cofactor biosynthesis; molybdopterin biosynthesis.</text>
</comment>
<dbReference type="Gene3D" id="2.40.340.10">
    <property type="entry name" value="MoeA, C-terminal, domain IV"/>
    <property type="match status" value="1"/>
</dbReference>
<dbReference type="Gene3D" id="3.40.980.10">
    <property type="entry name" value="MoaB/Mog-like domain"/>
    <property type="match status" value="1"/>
</dbReference>
<dbReference type="InterPro" id="IPR005110">
    <property type="entry name" value="MoeA_linker/N"/>
</dbReference>
<dbReference type="Gene3D" id="3.90.105.10">
    <property type="entry name" value="Molybdopterin biosynthesis moea protein, domain 2"/>
    <property type="match status" value="1"/>
</dbReference>
<dbReference type="AlphaFoldDB" id="A0A1I7BUS3"/>
<dbReference type="GO" id="GO:0006777">
    <property type="term" value="P:Mo-molybdopterin cofactor biosynthetic process"/>
    <property type="evidence" value="ECO:0007669"/>
    <property type="project" value="UniProtKB-UniRule"/>
</dbReference>